<comment type="caution">
    <text evidence="1">The sequence shown here is derived from an EMBL/GenBank/DDBJ whole genome shotgun (WGS) entry which is preliminary data.</text>
</comment>
<dbReference type="RefSeq" id="WP_149887420.1">
    <property type="nucleotide sequence ID" value="NZ_DBEWHZ010000148.1"/>
</dbReference>
<proteinExistence type="predicted"/>
<reference evidence="1 2" key="1">
    <citation type="journal article" date="2019" name="Nat. Med.">
        <title>A library of human gut bacterial isolates paired with longitudinal multiomics data enables mechanistic microbiome research.</title>
        <authorList>
            <person name="Poyet M."/>
            <person name="Groussin M."/>
            <person name="Gibbons S.M."/>
            <person name="Avila-Pacheco J."/>
            <person name="Jiang X."/>
            <person name="Kearney S.M."/>
            <person name="Perrotta A.R."/>
            <person name="Berdy B."/>
            <person name="Zhao S."/>
            <person name="Lieberman T.D."/>
            <person name="Swanson P.K."/>
            <person name="Smith M."/>
            <person name="Roesemann S."/>
            <person name="Alexander J.E."/>
            <person name="Rich S.A."/>
            <person name="Livny J."/>
            <person name="Vlamakis H."/>
            <person name="Clish C."/>
            <person name="Bullock K."/>
            <person name="Deik A."/>
            <person name="Scott J."/>
            <person name="Pierce K.A."/>
            <person name="Xavier R.J."/>
            <person name="Alm E.J."/>
        </authorList>
    </citation>
    <scope>NUCLEOTIDE SEQUENCE [LARGE SCALE GENOMIC DNA]</scope>
    <source>
        <strain evidence="1 2">BIOML-A2</strain>
    </source>
</reference>
<dbReference type="Proteomes" id="UP000323567">
    <property type="component" value="Unassembled WGS sequence"/>
</dbReference>
<dbReference type="AlphaFoldDB" id="A0A5B3G8D8"/>
<protein>
    <submittedName>
        <fullName evidence="1">Uncharacterized protein</fullName>
    </submittedName>
</protein>
<gene>
    <name evidence="1" type="ORF">F2Y13_08930</name>
</gene>
<dbReference type="EMBL" id="VVXK01000011">
    <property type="protein sequence ID" value="KAA2369898.1"/>
    <property type="molecule type" value="Genomic_DNA"/>
</dbReference>
<evidence type="ECO:0000313" key="2">
    <source>
        <dbReference type="Proteomes" id="UP000323567"/>
    </source>
</evidence>
<evidence type="ECO:0000313" key="1">
    <source>
        <dbReference type="EMBL" id="KAA2369898.1"/>
    </source>
</evidence>
<sequence>MKYWKQGFYDQPVEGAVEITEGKWRRLLDGQARGMKIVEDENGMPVLREPQPEPTLLSYEQLVRQKIRERYSVDDELAILRQRKIKTEQFTAYYEYAEQCKAIARQIVAERQKTDNDVQ</sequence>
<accession>A0A5B3G8D8</accession>
<name>A0A5B3G8D8_9BACT</name>
<organism evidence="1 2">
    <name type="scientific">Alistipes shahii</name>
    <dbReference type="NCBI Taxonomy" id="328814"/>
    <lineage>
        <taxon>Bacteria</taxon>
        <taxon>Pseudomonadati</taxon>
        <taxon>Bacteroidota</taxon>
        <taxon>Bacteroidia</taxon>
        <taxon>Bacteroidales</taxon>
        <taxon>Rikenellaceae</taxon>
        <taxon>Alistipes</taxon>
    </lineage>
</organism>